<gene>
    <name evidence="2" type="ORF">P43SY_004251</name>
</gene>
<evidence type="ECO:0000313" key="2">
    <source>
        <dbReference type="EMBL" id="KAJ0393621.1"/>
    </source>
</evidence>
<evidence type="ECO:0000256" key="1">
    <source>
        <dbReference type="SAM" id="MobiDB-lite"/>
    </source>
</evidence>
<dbReference type="AlphaFoldDB" id="A0AAD5Q6F0"/>
<feature type="compositionally biased region" description="Polar residues" evidence="1">
    <location>
        <begin position="21"/>
        <end position="31"/>
    </location>
</feature>
<accession>A0AAD5Q6F0</accession>
<keyword evidence="3" id="KW-1185">Reference proteome</keyword>
<name>A0AAD5Q6F0_PYTIN</name>
<dbReference type="PANTHER" id="PTHR37558:SF1">
    <property type="entry name" value="HTH CENPB-TYPE DOMAIN-CONTAINING PROTEIN"/>
    <property type="match status" value="1"/>
</dbReference>
<comment type="caution">
    <text evidence="2">The sequence shown here is derived from an EMBL/GenBank/DDBJ whole genome shotgun (WGS) entry which is preliminary data.</text>
</comment>
<evidence type="ECO:0000313" key="3">
    <source>
        <dbReference type="Proteomes" id="UP001209570"/>
    </source>
</evidence>
<feature type="region of interest" description="Disordered" evidence="1">
    <location>
        <begin position="286"/>
        <end position="346"/>
    </location>
</feature>
<feature type="region of interest" description="Disordered" evidence="1">
    <location>
        <begin position="1"/>
        <end position="31"/>
    </location>
</feature>
<proteinExistence type="predicted"/>
<organism evidence="2 3">
    <name type="scientific">Pythium insidiosum</name>
    <name type="common">Pythiosis disease agent</name>
    <dbReference type="NCBI Taxonomy" id="114742"/>
    <lineage>
        <taxon>Eukaryota</taxon>
        <taxon>Sar</taxon>
        <taxon>Stramenopiles</taxon>
        <taxon>Oomycota</taxon>
        <taxon>Peronosporomycetes</taxon>
        <taxon>Pythiales</taxon>
        <taxon>Pythiaceae</taxon>
        <taxon>Pythium</taxon>
    </lineage>
</organism>
<reference evidence="2" key="1">
    <citation type="submission" date="2021-12" db="EMBL/GenBank/DDBJ databases">
        <title>Prjna785345.</title>
        <authorList>
            <person name="Rujirawat T."/>
            <person name="Krajaejun T."/>
        </authorList>
    </citation>
    <scope>NUCLEOTIDE SEQUENCE</scope>
    <source>
        <strain evidence="2">Pi057C3</strain>
    </source>
</reference>
<dbReference type="Proteomes" id="UP001209570">
    <property type="component" value="Unassembled WGS sequence"/>
</dbReference>
<sequence>MSSSMDGAAERSATRNRHAQRSNLTGLSSPHTAHDDLLMLREVVRTKPFLRTTRESVAAAWDAVAASVDAMGMFREKGRSGMALKERYDYFVTMRRKERERDVTQCHMSAAHREREGLVDICIALAENQEIVMTEAETETEAESETTATAATEANKLPRRHRLHYTVRDHIHILREVLSRPPFLADRGEVQKTWDAIAETVRAKSDFSKPTATGRQIMTATDKLVAVRRLQLQRNESLMGMGEDYCEREMLVDRWIHLIDAFTRAEGGRQSKLGLMSTAAYEEKTAADGKAANDQQIDRGDDESTDDSASLHDTLPKPSAVRPRPSQTETKNPRKKQRRVDEGDESVEMMRLRLEEEDRRREYELRVSEQRFAREQWEKELVIRQAELNLARQQRAVERNAQVQVAKAVANGIATGIAAIVAMLKDHKSVEMFTAHDGIRRNQQGDD</sequence>
<protein>
    <submittedName>
        <fullName evidence="2">Uncharacterized protein</fullName>
    </submittedName>
</protein>
<dbReference type="PANTHER" id="PTHR37558">
    <property type="entry name" value="HTH CENPB-TYPE DOMAIN-CONTAINING PROTEIN"/>
    <property type="match status" value="1"/>
</dbReference>
<dbReference type="EMBL" id="JAKCXM010000477">
    <property type="protein sequence ID" value="KAJ0393621.1"/>
    <property type="molecule type" value="Genomic_DNA"/>
</dbReference>